<keyword evidence="4" id="KW-1133">Transmembrane helix</keyword>
<dbReference type="InterPro" id="IPR033432">
    <property type="entry name" value="GH94_catalytic"/>
</dbReference>
<evidence type="ECO:0000259" key="5">
    <source>
        <dbReference type="Pfam" id="PF06165"/>
    </source>
</evidence>
<keyword evidence="2 8" id="KW-0808">Transferase</keyword>
<dbReference type="Proteomes" id="UP000217935">
    <property type="component" value="Chromosome"/>
</dbReference>
<dbReference type="CDD" id="cd11753">
    <property type="entry name" value="GH94N_ChvB_NdvB_2_like"/>
    <property type="match status" value="1"/>
</dbReference>
<dbReference type="SUPFAM" id="SSF74650">
    <property type="entry name" value="Galactose mutarotase-like"/>
    <property type="match status" value="2"/>
</dbReference>
<organism evidence="8 9">
    <name type="scientific">Celeribacter ethanolicus</name>
    <dbReference type="NCBI Taxonomy" id="1758178"/>
    <lineage>
        <taxon>Bacteria</taxon>
        <taxon>Pseudomonadati</taxon>
        <taxon>Pseudomonadota</taxon>
        <taxon>Alphaproteobacteria</taxon>
        <taxon>Rhodobacterales</taxon>
        <taxon>Roseobacteraceae</taxon>
        <taxon>Celeribacter</taxon>
    </lineage>
</organism>
<evidence type="ECO:0000313" key="8">
    <source>
        <dbReference type="EMBL" id="ATG46432.1"/>
    </source>
</evidence>
<dbReference type="SMART" id="SM01068">
    <property type="entry name" value="CBM_X"/>
    <property type="match status" value="2"/>
</dbReference>
<evidence type="ECO:0000256" key="3">
    <source>
        <dbReference type="SAM" id="MobiDB-lite"/>
    </source>
</evidence>
<dbReference type="EMBL" id="CP022196">
    <property type="protein sequence ID" value="ATG46432.1"/>
    <property type="molecule type" value="Genomic_DNA"/>
</dbReference>
<feature type="domain" description="Glycoamylase-like" evidence="6">
    <location>
        <begin position="1313"/>
        <end position="1520"/>
    </location>
</feature>
<dbReference type="Gene3D" id="1.50.10.10">
    <property type="match status" value="1"/>
</dbReference>
<feature type="domain" description="Glycosyl hydrolase 94 supersandwich" evidence="5">
    <location>
        <begin position="2089"/>
        <end position="2365"/>
    </location>
</feature>
<feature type="transmembrane region" description="Helical" evidence="4">
    <location>
        <begin position="842"/>
        <end position="858"/>
    </location>
</feature>
<dbReference type="InterPro" id="IPR011013">
    <property type="entry name" value="Gal_mutarotase_sf_dom"/>
</dbReference>
<keyword evidence="9" id="KW-1185">Reference proteome</keyword>
<dbReference type="Gene3D" id="2.70.98.40">
    <property type="entry name" value="Glycoside hydrolase, family 65, N-terminal domain"/>
    <property type="match status" value="2"/>
</dbReference>
<dbReference type="InterPro" id="IPR037820">
    <property type="entry name" value="GH94N_NdvB"/>
</dbReference>
<dbReference type="Gene3D" id="1.50.10.140">
    <property type="match status" value="1"/>
</dbReference>
<dbReference type="InterPro" id="IPR052047">
    <property type="entry name" value="GH94_Enzymes"/>
</dbReference>
<dbReference type="InterPro" id="IPR037018">
    <property type="entry name" value="GH65_N"/>
</dbReference>
<dbReference type="Pfam" id="PF17167">
    <property type="entry name" value="Glyco_hydro_94"/>
    <property type="match status" value="1"/>
</dbReference>
<dbReference type="PANTHER" id="PTHR37469:SF2">
    <property type="entry name" value="CELLOBIONIC ACID PHOSPHORYLASE"/>
    <property type="match status" value="1"/>
</dbReference>
<dbReference type="InterPro" id="IPR019282">
    <property type="entry name" value="Glycoamylase-like_cons_dom"/>
</dbReference>
<dbReference type="InterPro" id="IPR008928">
    <property type="entry name" value="6-hairpin_glycosidase_sf"/>
</dbReference>
<feature type="domain" description="Glycosyl hydrolase 94 supersandwich" evidence="5">
    <location>
        <begin position="1572"/>
        <end position="1837"/>
    </location>
</feature>
<dbReference type="GO" id="GO:0030246">
    <property type="term" value="F:carbohydrate binding"/>
    <property type="evidence" value="ECO:0007669"/>
    <property type="project" value="InterPro"/>
</dbReference>
<dbReference type="InterPro" id="IPR037824">
    <property type="entry name" value="GH94N_2_NdvB"/>
</dbReference>
<evidence type="ECO:0000313" key="9">
    <source>
        <dbReference type="Proteomes" id="UP000217935"/>
    </source>
</evidence>
<evidence type="ECO:0000256" key="2">
    <source>
        <dbReference type="ARBA" id="ARBA00022679"/>
    </source>
</evidence>
<feature type="transmembrane region" description="Helical" evidence="4">
    <location>
        <begin position="864"/>
        <end position="887"/>
    </location>
</feature>
<feature type="transmembrane region" description="Helical" evidence="4">
    <location>
        <begin position="472"/>
        <end position="491"/>
    </location>
</feature>
<evidence type="ECO:0000256" key="4">
    <source>
        <dbReference type="SAM" id="Phobius"/>
    </source>
</evidence>
<name>A0A291G8Q5_9RHOB</name>
<dbReference type="Pfam" id="PF06165">
    <property type="entry name" value="GH94_b-supersand"/>
    <property type="match status" value="2"/>
</dbReference>
<dbReference type="InterPro" id="IPR010383">
    <property type="entry name" value="Glyco_hydrolase_94_b-supersand"/>
</dbReference>
<feature type="region of interest" description="Disordered" evidence="3">
    <location>
        <begin position="1542"/>
        <end position="1578"/>
    </location>
</feature>
<evidence type="ECO:0000259" key="7">
    <source>
        <dbReference type="Pfam" id="PF17167"/>
    </source>
</evidence>
<feature type="transmembrane region" description="Helical" evidence="4">
    <location>
        <begin position="968"/>
        <end position="987"/>
    </location>
</feature>
<evidence type="ECO:0000259" key="6">
    <source>
        <dbReference type="Pfam" id="PF10091"/>
    </source>
</evidence>
<dbReference type="CDD" id="cd11756">
    <property type="entry name" value="GH94N_ChvB_NdvB_1_like"/>
    <property type="match status" value="1"/>
</dbReference>
<dbReference type="SUPFAM" id="SSF48208">
    <property type="entry name" value="Six-hairpin glycosidases"/>
    <property type="match status" value="1"/>
</dbReference>
<proteinExistence type="predicted"/>
<feature type="region of interest" description="Disordered" evidence="3">
    <location>
        <begin position="2052"/>
        <end position="2080"/>
    </location>
</feature>
<dbReference type="Gene3D" id="2.60.420.10">
    <property type="entry name" value="Maltose phosphorylase, domain 3"/>
    <property type="match status" value="1"/>
</dbReference>
<dbReference type="Pfam" id="PF10091">
    <property type="entry name" value="Glycoamylase"/>
    <property type="match status" value="1"/>
</dbReference>
<keyword evidence="1" id="KW-0328">Glycosyltransferase</keyword>
<reference evidence="8 9" key="1">
    <citation type="submission" date="2017-06" db="EMBL/GenBank/DDBJ databases">
        <title>Celeribacter sp. TSPH2 complete genome sequence.</title>
        <authorList>
            <person name="Woo J.-H."/>
            <person name="Kim H.-S."/>
        </authorList>
    </citation>
    <scope>NUCLEOTIDE SEQUENCE [LARGE SCALE GENOMIC DNA]</scope>
    <source>
        <strain evidence="8 9">TSPH2</strain>
    </source>
</reference>
<feature type="domain" description="Glycosyl hydrolase 94 catalytic" evidence="7">
    <location>
        <begin position="2378"/>
        <end position="2806"/>
    </location>
</feature>
<dbReference type="InterPro" id="IPR012341">
    <property type="entry name" value="6hp_glycosidase-like_sf"/>
</dbReference>
<feature type="compositionally biased region" description="Basic and acidic residues" evidence="3">
    <location>
        <begin position="2054"/>
        <end position="2075"/>
    </location>
</feature>
<keyword evidence="4" id="KW-0472">Membrane</keyword>
<accession>A0A291G8Q5</accession>
<keyword evidence="4" id="KW-0812">Transmembrane</keyword>
<sequence length="2900" mass="316520">MAWAWEQNVHPCGKSAKLPACRQGSSMNAWALPQLNLRGTRTSPWKSVAPVRAELFGIERLEQHAASLAEVQRICASTPRIASLRQRLNDNATALRATRKACLSESAAGKPIVPAAQWLVDNFHRVEAQVRDCRTDLPPSYYKLLPKLAQGPFHGYPRVFELIWAYVAHTDSHLDAPALSRFLRAYQQVQPLTIGELWAVPITLRLVLLENLRRLADQITFGHRMRLSADALADRLLGDGQTGIGMPADIGASEPLSEIFAAQVAKRLRDCDPVTTPAIGWLEDRLIKQGSNVDLAVRHAQERQGASNVTVRNVITSLRTIAETDWPELFESVSLVDAKLREHPGFSAMDFASRNLYRDALEDLARHSDYSELDLAEQVLATAVAAPEADGDRISEPEILRRSDPGWHLLAEGREAFERQIGYRYRGWHRPQFRPGLAGYLGSILCVTLGLLALSAWSLVVLSGPSVSWTVLALWFLAAVIPVSAVAQLIVDRMVAWTVPATALPGLALESGVPSSLRTLVVVPTMLTNGAELTEQLEGLEVHYLSGAQGDVTFAILTDGLDAPGQHMPEDAPLVALIDVEVARLNQVYGAGPAGARFLHLHRDRRYNAAEQIWMGWERKRGKLHELNRLLRGADDTDYRTAEGHVPAVPPGVRYVLTLDSDTRMPRDAALRLIGKMAHPLNQPIFDTALSRVSAGHAILQPRITPALTPERHGTAFQRATSGPGGMDPYAAAASDVYQDLFGEGSFTGKGIYDVDVFQAAMAGRVPENALLSHDLLEGIFARAGLVSDVELIESFPDRQDLAARRIHRWCRGDWQLLPWLGREGGLGALGRVKVLDTLRRSLLAPATLVLLTLGWLLTGPAALLATALALVAMSLPAFLHAALSAVPHQRRLHMGNHLRLMQEDLSLAVLQTGLAVSFLADAAWRALDAIARTIWRLTVSRRHLLEWTTAASVSAAPRPDLRGFSRAMAPGILLGLSATGLAGLAAPGALPLILPIAALWLAAPLIAFRVSQPSRAQPDAALTPQDAQGLRLIARRTWHYFETFVTPEDSHLPPDNFQEQPHAMLAHRTSPTNMGLYLLSTVTACDLGWIGLRQAASRIAATLGTMQALPRVKGHFYNWYDTRDGRVLDPPYVSSVDSGNLAGHLIALANACEDWAAHSGETPRQRSQGLTDILDLVERDAERLKSPLSDSCSEAIGSLRDGLKQAEVNWPFLQRLAAKAEHATPTPAAMSPHAPRWLSLLRDGLAEAATDAASSEADLAALAAELHRLGVQARRLAVDMDFGFLLDPERKLLSIGYSAHENNLDPSCYDLLASEARLASLFAVAKQDLPLRHWFRLGRTVTATRGGAILVSWAGSMFEYLMPGLVMREPEGGQLGHTCRLVVERQIAYGRAQGVPWGISESGFNARDVDLNYQYSTFGVPGLGLKRGLAGDLVIAPYATGLAAMLDPGAARRNYDDLEAMGGLGLCGFYEALDFTPDRVLPGRRVAVVQSYMAHHQGMTIVAIANALTGGLMRQRFHHEPMIHASELLLQERLPRDIDRALPPLEDARPGGPTPSEADRGRRITGRPGGPPVTHLMSNGRYAVMLTATGGSYSRWGDIALTRWREDATRDPHGAILHIRNLSDGSDQRFGPGAPDTADAEDVQFFEDHATFTARTGQLETVLDVLVSGEADAEVRRLSVTNGGRKPRELDVTSYVELTLADPASELAHPAFSRMFVQTEFLPEYGALIAWRRRRSPEEPEIWVAQFSVVEGTTVAPLQYDSDRDSAFGRDHDQTQPHVITDPAPLAGTTGTVLDPVFAFRNRLLIAPGRTARILVWMVAADSREALMDLIDRHHDRSAYDRARTLAWTQAQVQLRHLGISPTEAADFQRLAAPVLYHDRRFRLPSATLIRGAGRQSGLWPLAISGDLPIVVLRIDDPADIGQVRALLQAHEYWLGRQLAVDLVILNEHPASYVKDLQTAIDITLRSSHSRPGDDTRPARGAVFALRSDLIAPDTRALLLAAARVVMLARRGMIGEQLDALLADPVTADTMTAATRQIGPAPQPANALRLRANRRDRAAPQRDEARPLSDRPDLEFYNGTGGFDREGREYVIRLGPPDSTPAPWINVIVNPDFGFQVSASGSGFTWAENSRDNQLTPWSNDAVADPPGEAIYIRDDDSGLLFSPTAHPLSPSAGAGPHIVRHGFGYSRFEHQANGIDCELVQFVPRADPVRVSRLFLRNTATQPRRLSLVAYCEPVMGQSRAASAPFLVTSYEPETGALLVQNPWNTAFPGRVMFAALSAPSGPAEAWTGDRTEFLGSCGGHADPAALRRGAVMSGRVGAGLDPCLAMMKTLTLAPGESIELVHLLGQCADAAAVVPLLKRLRSADMQAELAAVQTYWDDTLGDLRIETPDRAMDIMVNGWLPYQALACRIEARAAFYQASGAYGFRDQLQDNMAFMLTRPDRTRAHLLRVAARQFPEGDVQHWWLPHSGQGVRTRISDDCVWLGHAVAAYVTSTGDRAILDEQVPFLEGHRLGETEHDAFFLPDDAGHGASLFDHCALGLDRALSLTGEHGLPLIGSGDWNDGMNRVGAAGRGESVWLGWLLLQTLGAFVPLAEKRDPARARRWREQAETLRLSMETHAWDGDWYRRATFDDGTWLGAAGSPACCIDSIPQSWAVLSGQADPDRARRAMESVDSLLVDRENDLARLFTPPFGIGPDSGSQDPGYIAGYPPGLRENGGQYSHAAMWAILAWARLGDGARAAELFAMLNPINHARTPEDVQRYRTEPYAVAADVYSVAPHIGRGGWSWYTGSAAWMHRAAIEGILGVTRDGDRLRIAPTMPPDWPGFSMTLRVAGTSCRIRIERADHPRATLDGHPITAGPVVFLPLDGGSHDLNLTLGRLVSTETAAEIDSSVLPIPPD</sequence>
<dbReference type="KEGG" id="ceh:CEW89_01925"/>
<feature type="transmembrane region" description="Helical" evidence="4">
    <location>
        <begin position="437"/>
        <end position="460"/>
    </location>
</feature>
<dbReference type="OrthoDB" id="9769991at2"/>
<protein>
    <submittedName>
        <fullName evidence="8">Glycosyl transferase</fullName>
    </submittedName>
</protein>
<dbReference type="GO" id="GO:0005975">
    <property type="term" value="P:carbohydrate metabolic process"/>
    <property type="evidence" value="ECO:0007669"/>
    <property type="project" value="InterPro"/>
</dbReference>
<dbReference type="GO" id="GO:0016757">
    <property type="term" value="F:glycosyltransferase activity"/>
    <property type="evidence" value="ECO:0007669"/>
    <property type="project" value="UniProtKB-KW"/>
</dbReference>
<gene>
    <name evidence="8" type="ORF">CEW89_01925</name>
</gene>
<dbReference type="PANTHER" id="PTHR37469">
    <property type="entry name" value="CELLOBIONIC ACID PHOSPHORYLASE-RELATED"/>
    <property type="match status" value="1"/>
</dbReference>
<evidence type="ECO:0000256" key="1">
    <source>
        <dbReference type="ARBA" id="ARBA00022676"/>
    </source>
</evidence>